<comment type="function">
    <text evidence="6">Forms membrane-associated dynamic filaments that are essential for cell shape determination. Acts by regulating cell wall synthesis and cell elongation, and thus cell shape. A feedback loop between cell geometry and MreB localization may maintain elongated cell shape by targeting cell wall growth to regions of negative cell wall curvature.</text>
</comment>
<evidence type="ECO:0000256" key="3">
    <source>
        <dbReference type="ARBA" id="ARBA00022840"/>
    </source>
</evidence>
<dbReference type="NCBIfam" id="TIGR00904">
    <property type="entry name" value="mreB"/>
    <property type="match status" value="1"/>
</dbReference>
<dbReference type="Pfam" id="PF06723">
    <property type="entry name" value="MreB_Mbl"/>
    <property type="match status" value="1"/>
</dbReference>
<evidence type="ECO:0000256" key="5">
    <source>
        <dbReference type="ARBA" id="ARBA00023458"/>
    </source>
</evidence>
<comment type="subcellular location">
    <subcellularLocation>
        <location evidence="6">Cytoplasm</location>
    </subcellularLocation>
    <text evidence="6">Membrane-associated.</text>
</comment>
<dbReference type="AlphaFoldDB" id="A0A1M5XSB2"/>
<feature type="binding site" evidence="6">
    <location>
        <begin position="208"/>
        <end position="211"/>
    </location>
    <ligand>
        <name>ATP</name>
        <dbReference type="ChEBI" id="CHEBI:30616"/>
    </ligand>
</feature>
<dbReference type="PANTHER" id="PTHR42749:SF1">
    <property type="entry name" value="CELL SHAPE-DETERMINING PROTEIN MREB"/>
    <property type="match status" value="1"/>
</dbReference>
<gene>
    <name evidence="6" type="primary">mreB</name>
    <name evidence="7" type="ORF">SAMN02745196_02433</name>
</gene>
<dbReference type="GO" id="GO:0005737">
    <property type="term" value="C:cytoplasm"/>
    <property type="evidence" value="ECO:0007669"/>
    <property type="project" value="UniProtKB-SubCell"/>
</dbReference>
<dbReference type="PANTHER" id="PTHR42749">
    <property type="entry name" value="CELL SHAPE-DETERMINING PROTEIN MREB"/>
    <property type="match status" value="1"/>
</dbReference>
<comment type="similarity">
    <text evidence="5 6">Belongs to the FtsA/MreB family.</text>
</comment>
<evidence type="ECO:0000256" key="2">
    <source>
        <dbReference type="ARBA" id="ARBA00022741"/>
    </source>
</evidence>
<dbReference type="OrthoDB" id="9768127at2"/>
<dbReference type="SUPFAM" id="SSF53067">
    <property type="entry name" value="Actin-like ATPase domain"/>
    <property type="match status" value="2"/>
</dbReference>
<organism evidence="7 8">
    <name type="scientific">Clostridium collagenovorans DSM 3089</name>
    <dbReference type="NCBI Taxonomy" id="1121306"/>
    <lineage>
        <taxon>Bacteria</taxon>
        <taxon>Bacillati</taxon>
        <taxon>Bacillota</taxon>
        <taxon>Clostridia</taxon>
        <taxon>Eubacteriales</taxon>
        <taxon>Clostridiaceae</taxon>
        <taxon>Clostridium</taxon>
    </lineage>
</organism>
<evidence type="ECO:0000256" key="6">
    <source>
        <dbReference type="HAMAP-Rule" id="MF_02207"/>
    </source>
</evidence>
<dbReference type="CDD" id="cd10225">
    <property type="entry name" value="ASKHA_NBD_MreB-like"/>
    <property type="match status" value="1"/>
</dbReference>
<dbReference type="Proteomes" id="UP000184526">
    <property type="component" value="Unassembled WGS sequence"/>
</dbReference>
<evidence type="ECO:0000313" key="8">
    <source>
        <dbReference type="Proteomes" id="UP000184526"/>
    </source>
</evidence>
<keyword evidence="2 6" id="KW-0547">Nucleotide-binding</keyword>
<keyword evidence="8" id="KW-1185">Reference proteome</keyword>
<dbReference type="RefSeq" id="WP_072832281.1">
    <property type="nucleotide sequence ID" value="NZ_FQXP01000009.1"/>
</dbReference>
<dbReference type="InterPro" id="IPR043129">
    <property type="entry name" value="ATPase_NBD"/>
</dbReference>
<dbReference type="STRING" id="1121306.SAMN02745196_02433"/>
<keyword evidence="4 6" id="KW-0133">Cell shape</keyword>
<keyword evidence="3 6" id="KW-0067">ATP-binding</keyword>
<dbReference type="InterPro" id="IPR056546">
    <property type="entry name" value="MreB_MamK-like"/>
</dbReference>
<dbReference type="EMBL" id="FQXP01000009">
    <property type="protein sequence ID" value="SHI02659.1"/>
    <property type="molecule type" value="Genomic_DNA"/>
</dbReference>
<dbReference type="Gene3D" id="3.30.420.40">
    <property type="match status" value="2"/>
</dbReference>
<dbReference type="GO" id="GO:0000902">
    <property type="term" value="P:cell morphogenesis"/>
    <property type="evidence" value="ECO:0007669"/>
    <property type="project" value="InterPro"/>
</dbReference>
<protein>
    <recommendedName>
        <fullName evidence="6">Cell shape-determining protein MreB</fullName>
    </recommendedName>
</protein>
<proteinExistence type="inferred from homology"/>
<evidence type="ECO:0000256" key="1">
    <source>
        <dbReference type="ARBA" id="ARBA00022490"/>
    </source>
</evidence>
<keyword evidence="1 6" id="KW-0963">Cytoplasm</keyword>
<feature type="binding site" evidence="6">
    <location>
        <begin position="16"/>
        <end position="18"/>
    </location>
    <ligand>
        <name>ATP</name>
        <dbReference type="ChEBI" id="CHEBI:30616"/>
    </ligand>
</feature>
<comment type="caution">
    <text evidence="6">Lacks conserved residue(s) required for the propagation of feature annotation.</text>
</comment>
<dbReference type="InterPro" id="IPR004753">
    <property type="entry name" value="MreB"/>
</dbReference>
<accession>A0A1M5XSB2</accession>
<name>A0A1M5XSB2_9CLOT</name>
<evidence type="ECO:0000313" key="7">
    <source>
        <dbReference type="EMBL" id="SHI02659.1"/>
    </source>
</evidence>
<dbReference type="PRINTS" id="PR01652">
    <property type="entry name" value="SHAPEPROTEIN"/>
</dbReference>
<dbReference type="GO" id="GO:0005524">
    <property type="term" value="F:ATP binding"/>
    <property type="evidence" value="ECO:0007669"/>
    <property type="project" value="UniProtKB-KW"/>
</dbReference>
<evidence type="ECO:0000256" key="4">
    <source>
        <dbReference type="ARBA" id="ARBA00022960"/>
    </source>
</evidence>
<dbReference type="NCBIfam" id="NF010539">
    <property type="entry name" value="PRK13927.1"/>
    <property type="match status" value="1"/>
</dbReference>
<reference evidence="7 8" key="1">
    <citation type="submission" date="2016-11" db="EMBL/GenBank/DDBJ databases">
        <authorList>
            <person name="Jaros S."/>
            <person name="Januszkiewicz K."/>
            <person name="Wedrychowicz H."/>
        </authorList>
    </citation>
    <scope>NUCLEOTIDE SEQUENCE [LARGE SCALE GENOMIC DNA]</scope>
    <source>
        <strain evidence="7 8">DSM 3089</strain>
    </source>
</reference>
<comment type="subunit">
    <text evidence="6">Forms polymers.</text>
</comment>
<dbReference type="HAMAP" id="MF_02207">
    <property type="entry name" value="MreB"/>
    <property type="match status" value="1"/>
</dbReference>
<feature type="binding site" evidence="6">
    <location>
        <begin position="160"/>
        <end position="162"/>
    </location>
    <ligand>
        <name>ATP</name>
        <dbReference type="ChEBI" id="CHEBI:30616"/>
    </ligand>
</feature>
<dbReference type="GO" id="GO:0008360">
    <property type="term" value="P:regulation of cell shape"/>
    <property type="evidence" value="ECO:0007669"/>
    <property type="project" value="UniProtKB-UniRule"/>
</dbReference>
<sequence length="339" mass="36134">MGLFGISKDMGIDLGTANTLVYVKGKGIVLREPSVVAINVDTNKVLAVGNEAKEMIGRTPGNIVAIRPLKDGVIADFDSTEKMLKHFITKLNSKSAFASPRIVVCYPSGVTAVEKRAIEEATRSAGAREVYLMEEPMAAAIGAGLPVNEPTGSMVVDIGGGTTEVAIISLGGIVTSQSLRIAGDELDKSIINYIKRKYNLMIGERTAEDIKIKLGTVYKPEDDESEDESMEIKGRDLISGLPKNTIITDNEVREALNEPIMSIIEAIKVTLEKTPPELASDIMDKGITLTGGGAQLKGLDALINAETHMPVHIAESSLDCVAVGAGTALDSINVMQKRR</sequence>